<evidence type="ECO:0000313" key="5">
    <source>
        <dbReference type="Proteomes" id="UP000551616"/>
    </source>
</evidence>
<proteinExistence type="predicted"/>
<dbReference type="PROSITE" id="PS50005">
    <property type="entry name" value="TPR"/>
    <property type="match status" value="1"/>
</dbReference>
<keyword evidence="2" id="KW-0175">Coiled coil</keyword>
<evidence type="ECO:0000256" key="3">
    <source>
        <dbReference type="SAM" id="MobiDB-lite"/>
    </source>
</evidence>
<evidence type="ECO:0000256" key="2">
    <source>
        <dbReference type="SAM" id="Coils"/>
    </source>
</evidence>
<feature type="region of interest" description="Disordered" evidence="3">
    <location>
        <begin position="206"/>
        <end position="231"/>
    </location>
</feature>
<dbReference type="SUPFAM" id="SSF48452">
    <property type="entry name" value="TPR-like"/>
    <property type="match status" value="1"/>
</dbReference>
<organism evidence="4 5">
    <name type="scientific">Bremerella alba</name>
    <dbReference type="NCBI Taxonomy" id="980252"/>
    <lineage>
        <taxon>Bacteria</taxon>
        <taxon>Pseudomonadati</taxon>
        <taxon>Planctomycetota</taxon>
        <taxon>Planctomycetia</taxon>
        <taxon>Pirellulales</taxon>
        <taxon>Pirellulaceae</taxon>
        <taxon>Bremerella</taxon>
    </lineage>
</organism>
<sequence length="430" mass="49514">MGQSPREVSFVMFSAAIVLLGSLAWSAGPVVAADSQAVIDELLRDGWQIGPDGMQKVRQGSLAARQLQDADALYAAGLALLRHHQYDDAAASFQAAIDVDKKHFRSWRALIWVNTLQEKFEAALLRIHQRLAPELPTSELTGQDEEDVVDTIRALGRLIGFYEGPRSGDITPLFVKRARQAIQPALIGKRQTEFDNNYQDVTTLFTSSTTEQQDAKDDAKQKEQMEKQNNQQQLEIRRKQIEVDQQQASDQIDKLRSEWTQEEQRFAQLEAPLNVSISQLEAQQSVIRRELAILIDDVFRLNEERRRTNDPARKDRLDREIFRLERLVNDYERDLALVQAEGRRLVSSRDVLRTRRLQTQQRFEAEIKQHIDRKQDLERGEKRLSLETRRNNRPATGNSARVRVLSSKTSSIRTYYDFPLEVERLTLLGR</sequence>
<comment type="caution">
    <text evidence="4">The sequence shown here is derived from an EMBL/GenBank/DDBJ whole genome shotgun (WGS) entry which is preliminary data.</text>
</comment>
<dbReference type="SMART" id="SM00028">
    <property type="entry name" value="TPR"/>
    <property type="match status" value="1"/>
</dbReference>
<evidence type="ECO:0000256" key="1">
    <source>
        <dbReference type="PROSITE-ProRule" id="PRU00339"/>
    </source>
</evidence>
<dbReference type="InterPro" id="IPR011990">
    <property type="entry name" value="TPR-like_helical_dom_sf"/>
</dbReference>
<gene>
    <name evidence="4" type="ORF">HOV93_49920</name>
</gene>
<reference evidence="4 5" key="1">
    <citation type="submission" date="2020-05" db="EMBL/GenBank/DDBJ databases">
        <title>Bremerella alba sp. nov., a novel planctomycete isolated from the surface of the macroalga Fucus spiralis.</title>
        <authorList>
            <person name="Godinho O."/>
            <person name="Botelho R."/>
            <person name="Albuquerque L."/>
            <person name="Wiegand S."/>
            <person name="Da Costa M.S."/>
            <person name="Lobo-Da-Cunha A."/>
            <person name="Jogler C."/>
            <person name="Lage O.M."/>
        </authorList>
    </citation>
    <scope>NUCLEOTIDE SEQUENCE [LARGE SCALE GENOMIC DNA]</scope>
    <source>
        <strain evidence="4 5">FF15</strain>
    </source>
</reference>
<feature type="coiled-coil region" evidence="2">
    <location>
        <begin position="314"/>
        <end position="380"/>
    </location>
</feature>
<evidence type="ECO:0000313" key="4">
    <source>
        <dbReference type="EMBL" id="MBA2117789.1"/>
    </source>
</evidence>
<dbReference type="RefSeq" id="WP_207399152.1">
    <property type="nucleotide sequence ID" value="NZ_JABRWO010000020.1"/>
</dbReference>
<dbReference type="Proteomes" id="UP000551616">
    <property type="component" value="Unassembled WGS sequence"/>
</dbReference>
<feature type="repeat" description="TPR" evidence="1">
    <location>
        <begin position="70"/>
        <end position="103"/>
    </location>
</feature>
<accession>A0A7V8VAM7</accession>
<keyword evidence="1" id="KW-0802">TPR repeat</keyword>
<dbReference type="InterPro" id="IPR019734">
    <property type="entry name" value="TPR_rpt"/>
</dbReference>
<dbReference type="Gene3D" id="1.25.40.10">
    <property type="entry name" value="Tetratricopeptide repeat domain"/>
    <property type="match status" value="1"/>
</dbReference>
<evidence type="ECO:0008006" key="6">
    <source>
        <dbReference type="Google" id="ProtNLM"/>
    </source>
</evidence>
<name>A0A7V8VAM7_9BACT</name>
<keyword evidence="5" id="KW-1185">Reference proteome</keyword>
<dbReference type="EMBL" id="JABRWO010000020">
    <property type="protein sequence ID" value="MBA2117789.1"/>
    <property type="molecule type" value="Genomic_DNA"/>
</dbReference>
<protein>
    <recommendedName>
        <fullName evidence="6">Tetratricopeptide repeat protein</fullName>
    </recommendedName>
</protein>
<dbReference type="AlphaFoldDB" id="A0A7V8VAM7"/>
<feature type="compositionally biased region" description="Basic and acidic residues" evidence="3">
    <location>
        <begin position="213"/>
        <end position="226"/>
    </location>
</feature>